<organism evidence="2 3">
    <name type="scientific">Streptantibioticus cattleyicolor (strain ATCC 35852 / DSM 46488 / JCM 4925 / NBRC 14057 / NRRL 8057)</name>
    <name type="common">Streptomyces cattleya</name>
    <dbReference type="NCBI Taxonomy" id="1003195"/>
    <lineage>
        <taxon>Bacteria</taxon>
        <taxon>Bacillati</taxon>
        <taxon>Actinomycetota</taxon>
        <taxon>Actinomycetes</taxon>
        <taxon>Kitasatosporales</taxon>
        <taxon>Streptomycetaceae</taxon>
        <taxon>Streptantibioticus</taxon>
    </lineage>
</organism>
<keyword evidence="3" id="KW-1185">Reference proteome</keyword>
<dbReference type="Gene3D" id="3.30.300.30">
    <property type="match status" value="1"/>
</dbReference>
<dbReference type="Gene3D" id="3.40.50.12780">
    <property type="entry name" value="N-terminal domain of ligase-like"/>
    <property type="match status" value="1"/>
</dbReference>
<feature type="compositionally biased region" description="Low complexity" evidence="1">
    <location>
        <begin position="461"/>
        <end position="482"/>
    </location>
</feature>
<dbReference type="STRING" id="1003195.SCATT_26840"/>
<accession>F8K1M1</accession>
<sequence length="482" mass="52213">MYTIYHPELDALVRRLRDDHETFLAGKWDAARLARHQTDLVRATVAYVKEHSAFYRGHLAGVDPERITALDEATMAAIPFTTKDDLRAAQQDMLSRPLADAWIFYETTGTTGRSTPCPRDNTDSLHNNAALTHYYESVFRRYGDGQVIGVAGPTDLHAFSDTFGDVCRNLGLSVAKMWPHSPTVGFDRALNVMRSFPITGLFCTPGMAMTLAKRVFAAGLDPRRDFAVDVVMTTGELASPSMLANLGEIWGADAYNALYASQEASVKSAVAGDGRMYTVPLIAFNEVIDPVTGAWVAPDASGVREGELVVTHLYQGSKPLIRYRTGDLVRLTDPGPDAAVPAPALEALGRVRDRLDINGRPITGYDLENLLLRHIRGYLDYQIVLDHADGADRVTLNLQLTEDAPALDTMADAFRAAVADCRDVLGADLGFTATELGAITTTGAMVSWKAARLVDRRGTGDDASAPDAEQQAAAAIAAGRSR</sequence>
<evidence type="ECO:0000313" key="3">
    <source>
        <dbReference type="Proteomes" id="UP000007842"/>
    </source>
</evidence>
<dbReference type="InterPro" id="IPR042099">
    <property type="entry name" value="ANL_N_sf"/>
</dbReference>
<gene>
    <name evidence="2" type="ordered locus">SCATT_26840</name>
</gene>
<proteinExistence type="predicted"/>
<dbReference type="Proteomes" id="UP000007842">
    <property type="component" value="Chromosome"/>
</dbReference>
<dbReference type="PANTHER" id="PTHR43845:SF1">
    <property type="entry name" value="BLR5969 PROTEIN"/>
    <property type="match status" value="1"/>
</dbReference>
<name>F8K1M1_STREN</name>
<reference evidence="3" key="1">
    <citation type="submission" date="2011-12" db="EMBL/GenBank/DDBJ databases">
        <title>Complete genome sequence of Streptomyces cattleya strain DSM 46488.</title>
        <authorList>
            <person name="Ou H.-Y."/>
            <person name="Li P."/>
            <person name="Zhao C."/>
            <person name="O'Hagan D."/>
            <person name="Deng Z."/>
        </authorList>
    </citation>
    <scope>NUCLEOTIDE SEQUENCE [LARGE SCALE GENOMIC DNA]</scope>
    <source>
        <strain evidence="3">ATCC 35852 / DSM 46488 / JCM 4925 / NBRC 14057 / NRRL 8057</strain>
    </source>
</reference>
<evidence type="ECO:0000313" key="2">
    <source>
        <dbReference type="EMBL" id="AEW95055.1"/>
    </source>
</evidence>
<protein>
    <recommendedName>
        <fullName evidence="4">Phenylacetate-CoA ligase</fullName>
    </recommendedName>
</protein>
<dbReference type="KEGG" id="scy:SCATT_26840"/>
<dbReference type="HOGENOM" id="CLU_035301_7_0_11"/>
<evidence type="ECO:0008006" key="4">
    <source>
        <dbReference type="Google" id="ProtNLM"/>
    </source>
</evidence>
<dbReference type="OrthoDB" id="580775at2"/>
<dbReference type="PANTHER" id="PTHR43845">
    <property type="entry name" value="BLR5969 PROTEIN"/>
    <property type="match status" value="1"/>
</dbReference>
<accession>G8X2D8</accession>
<dbReference type="AlphaFoldDB" id="F8K1M1"/>
<dbReference type="PATRIC" id="fig|1003195.11.peg.4191"/>
<dbReference type="InterPro" id="IPR045851">
    <property type="entry name" value="AMP-bd_C_sf"/>
</dbReference>
<evidence type="ECO:0000256" key="1">
    <source>
        <dbReference type="SAM" id="MobiDB-lite"/>
    </source>
</evidence>
<dbReference type="eggNOG" id="COG1541">
    <property type="taxonomic scope" value="Bacteria"/>
</dbReference>
<dbReference type="SUPFAM" id="SSF56801">
    <property type="entry name" value="Acetyl-CoA synthetase-like"/>
    <property type="match status" value="1"/>
</dbReference>
<dbReference type="KEGG" id="sct:SCAT_2699"/>
<dbReference type="RefSeq" id="WP_014143436.1">
    <property type="nucleotide sequence ID" value="NC_016111.1"/>
</dbReference>
<dbReference type="EMBL" id="CP003219">
    <property type="protein sequence ID" value="AEW95055.1"/>
    <property type="molecule type" value="Genomic_DNA"/>
</dbReference>
<feature type="region of interest" description="Disordered" evidence="1">
    <location>
        <begin position="459"/>
        <end position="482"/>
    </location>
</feature>